<dbReference type="PANTHER" id="PTHR47909:SF2">
    <property type="entry name" value="GPI INOSITOL-DEACYLASE"/>
    <property type="match status" value="1"/>
</dbReference>
<evidence type="ECO:0000259" key="2">
    <source>
        <dbReference type="PROSITE" id="PS50181"/>
    </source>
</evidence>
<dbReference type="Gene3D" id="3.40.50.1820">
    <property type="entry name" value="alpha/beta hydrolase"/>
    <property type="match status" value="1"/>
</dbReference>
<dbReference type="InterPro" id="IPR001810">
    <property type="entry name" value="F-box_dom"/>
</dbReference>
<dbReference type="GO" id="GO:0009507">
    <property type="term" value="C:chloroplast"/>
    <property type="evidence" value="ECO:0007669"/>
    <property type="project" value="TreeGrafter"/>
</dbReference>
<feature type="domain" description="F-box" evidence="2">
    <location>
        <begin position="65"/>
        <end position="111"/>
    </location>
</feature>
<proteinExistence type="predicted"/>
<gene>
    <name evidence="3" type="primary">SKIP31</name>
    <name evidence="3" type="ORF">QJS10_CPB11g00011</name>
</gene>
<dbReference type="EMBL" id="JAUJYO010000011">
    <property type="protein sequence ID" value="KAK1304928.1"/>
    <property type="molecule type" value="Genomic_DNA"/>
</dbReference>
<feature type="compositionally biased region" description="Low complexity" evidence="1">
    <location>
        <begin position="42"/>
        <end position="54"/>
    </location>
</feature>
<comment type="caution">
    <text evidence="3">The sequence shown here is derived from an EMBL/GenBank/DDBJ whole genome shotgun (WGS) entry which is preliminary data.</text>
</comment>
<dbReference type="SUPFAM" id="SSF81383">
    <property type="entry name" value="F-box domain"/>
    <property type="match status" value="1"/>
</dbReference>
<dbReference type="Gene3D" id="1.20.1280.50">
    <property type="match status" value="1"/>
</dbReference>
<protein>
    <submittedName>
        <fullName evidence="3">F-box protein SKIP31</fullName>
    </submittedName>
</protein>
<keyword evidence="4" id="KW-1185">Reference proteome</keyword>
<dbReference type="FunFam" id="1.20.1280.50:FF:000048">
    <property type="entry name" value="F-box family protein-like"/>
    <property type="match status" value="1"/>
</dbReference>
<dbReference type="SMART" id="SM00256">
    <property type="entry name" value="FBOX"/>
    <property type="match status" value="1"/>
</dbReference>
<dbReference type="SUPFAM" id="SSF53474">
    <property type="entry name" value="alpha/beta-Hydrolases"/>
    <property type="match status" value="1"/>
</dbReference>
<reference evidence="3" key="1">
    <citation type="journal article" date="2023" name="Nat. Commun.">
        <title>Diploid and tetraploid genomes of Acorus and the evolution of monocots.</title>
        <authorList>
            <person name="Ma L."/>
            <person name="Liu K.W."/>
            <person name="Li Z."/>
            <person name="Hsiao Y.Y."/>
            <person name="Qi Y."/>
            <person name="Fu T."/>
            <person name="Tang G.D."/>
            <person name="Zhang D."/>
            <person name="Sun W.H."/>
            <person name="Liu D.K."/>
            <person name="Li Y."/>
            <person name="Chen G.Z."/>
            <person name="Liu X.D."/>
            <person name="Liao X.Y."/>
            <person name="Jiang Y.T."/>
            <person name="Yu X."/>
            <person name="Hao Y."/>
            <person name="Huang J."/>
            <person name="Zhao X.W."/>
            <person name="Ke S."/>
            <person name="Chen Y.Y."/>
            <person name="Wu W.L."/>
            <person name="Hsu J.L."/>
            <person name="Lin Y.F."/>
            <person name="Huang M.D."/>
            <person name="Li C.Y."/>
            <person name="Huang L."/>
            <person name="Wang Z.W."/>
            <person name="Zhao X."/>
            <person name="Zhong W.Y."/>
            <person name="Peng D.H."/>
            <person name="Ahmad S."/>
            <person name="Lan S."/>
            <person name="Zhang J.S."/>
            <person name="Tsai W.C."/>
            <person name="Van de Peer Y."/>
            <person name="Liu Z.J."/>
        </authorList>
    </citation>
    <scope>NUCLEOTIDE SEQUENCE</scope>
    <source>
        <strain evidence="3">CP</strain>
    </source>
</reference>
<dbReference type="InterPro" id="IPR036047">
    <property type="entry name" value="F-box-like_dom_sf"/>
</dbReference>
<dbReference type="InterPro" id="IPR029058">
    <property type="entry name" value="AB_hydrolase_fold"/>
</dbReference>
<evidence type="ECO:0000313" key="3">
    <source>
        <dbReference type="EMBL" id="KAK1304928.1"/>
    </source>
</evidence>
<dbReference type="PROSITE" id="PS50181">
    <property type="entry name" value="FBOX"/>
    <property type="match status" value="1"/>
</dbReference>
<evidence type="ECO:0000256" key="1">
    <source>
        <dbReference type="SAM" id="MobiDB-lite"/>
    </source>
</evidence>
<feature type="region of interest" description="Disordered" evidence="1">
    <location>
        <begin position="18"/>
        <end position="66"/>
    </location>
</feature>
<dbReference type="Proteomes" id="UP001180020">
    <property type="component" value="Unassembled WGS sequence"/>
</dbReference>
<dbReference type="CDD" id="cd22166">
    <property type="entry name" value="F-box_AtSKIP31-like"/>
    <property type="match status" value="1"/>
</dbReference>
<name>A0AAV9DXR3_ACOCL</name>
<reference evidence="3" key="2">
    <citation type="submission" date="2023-06" db="EMBL/GenBank/DDBJ databases">
        <authorList>
            <person name="Ma L."/>
            <person name="Liu K.-W."/>
            <person name="Li Z."/>
            <person name="Hsiao Y.-Y."/>
            <person name="Qi Y."/>
            <person name="Fu T."/>
            <person name="Tang G."/>
            <person name="Zhang D."/>
            <person name="Sun W.-H."/>
            <person name="Liu D.-K."/>
            <person name="Li Y."/>
            <person name="Chen G.-Z."/>
            <person name="Liu X.-D."/>
            <person name="Liao X.-Y."/>
            <person name="Jiang Y.-T."/>
            <person name="Yu X."/>
            <person name="Hao Y."/>
            <person name="Huang J."/>
            <person name="Zhao X.-W."/>
            <person name="Ke S."/>
            <person name="Chen Y.-Y."/>
            <person name="Wu W.-L."/>
            <person name="Hsu J.-L."/>
            <person name="Lin Y.-F."/>
            <person name="Huang M.-D."/>
            <person name="Li C.-Y."/>
            <person name="Huang L."/>
            <person name="Wang Z.-W."/>
            <person name="Zhao X."/>
            <person name="Zhong W.-Y."/>
            <person name="Peng D.-H."/>
            <person name="Ahmad S."/>
            <person name="Lan S."/>
            <person name="Zhang J.-S."/>
            <person name="Tsai W.-C."/>
            <person name="Van De Peer Y."/>
            <person name="Liu Z.-J."/>
        </authorList>
    </citation>
    <scope>NUCLEOTIDE SEQUENCE</scope>
    <source>
        <strain evidence="3">CP</strain>
        <tissue evidence="3">Leaves</tissue>
    </source>
</reference>
<dbReference type="Pfam" id="PF12937">
    <property type="entry name" value="F-box-like"/>
    <property type="match status" value="1"/>
</dbReference>
<dbReference type="AlphaFoldDB" id="A0AAV9DXR3"/>
<accession>A0AAV9DXR3</accession>
<evidence type="ECO:0000313" key="4">
    <source>
        <dbReference type="Proteomes" id="UP001180020"/>
    </source>
</evidence>
<sequence>MASPEDREDEMLAQFLESEILSESSTEDDEEIKRPSKQPRLGSTSSLWGSSSSGSSGGDGVRTENGTFTKIPPELFHHVLKFLSSEDLISCSLVCRFLNFAASDESLWRRLYGMRWGLSAPAGKLRESSWKKLYIQRDSEDMTEVAQNTPSDMKKYYMQMQTAKRSQAPILAQVNDDHIVRDRTVADQVAFWKSSRVSGQCFDRMLSYEDESEIEEQDAGAVDEAEPFMGSGRFARAYLLGYNCADDKELEAALRQGVAAVTPKVSRLDWFRNAAGLLEGNYWKGTLSPKPVCDWYLERVDEAVQEAKLLAQGGSVSLIGHSIGGWLGRLYMEEFGTSHVSLLLTLGTPHLFIYGSPLFGKPDASYKSTARVGNQDMSNAVVINSINESVPAPTLRARFIGQSYKQVCGRADVWGDGVVPEISAHLEGALNISLEGVYHSPTGSDDVLRPCWFSIKHTVELSCFVPKFPMDKSGYSLDFKP</sequence>
<dbReference type="PANTHER" id="PTHR47909">
    <property type="entry name" value="ALPHA/BETA-HYDROLASES SUPERFAMILY PROTEIN"/>
    <property type="match status" value="1"/>
</dbReference>
<organism evidence="3 4">
    <name type="scientific">Acorus calamus</name>
    <name type="common">Sweet flag</name>
    <dbReference type="NCBI Taxonomy" id="4465"/>
    <lineage>
        <taxon>Eukaryota</taxon>
        <taxon>Viridiplantae</taxon>
        <taxon>Streptophyta</taxon>
        <taxon>Embryophyta</taxon>
        <taxon>Tracheophyta</taxon>
        <taxon>Spermatophyta</taxon>
        <taxon>Magnoliopsida</taxon>
        <taxon>Liliopsida</taxon>
        <taxon>Acoraceae</taxon>
        <taxon>Acorus</taxon>
    </lineage>
</organism>